<sequence>MLKNFMILITEKVKDKLDFNSEINSRKILDEESKIIIKRLEDEAEGIVNCAYRTYGNSYIHKYIYDKTMINKLNHEEKIISYIALDETNRVIGHVALEYFQKSNICEISHAFVDPQFRGRGCLTELTRFAIEESEKRGDLGIYVHAVTSHIYSQKSAENNGFKDCALLLSRITALKFKDIYDKSEKRESLIIQYKYLKKQRKKYIYAPEKYKEIINEIYENLGVKIVFRKLEDDNETFSNVTSIETIVDNYDTGTIYVNKFAKDGMNKILNQFTKLYFERKKAIFLKLKLCNKSSIYIWNQMEQIGFFFAGIMPGNGDEDEVILQYINDDINYENIYANSVIGNTLIDHVKERDITCNGKRRISI</sequence>
<dbReference type="CDD" id="cd04301">
    <property type="entry name" value="NAT_SF"/>
    <property type="match status" value="1"/>
</dbReference>
<dbReference type="AlphaFoldDB" id="A0A0C1QU81"/>
<dbReference type="Gene3D" id="3.40.630.30">
    <property type="match status" value="1"/>
</dbReference>
<reference evidence="2 3" key="1">
    <citation type="journal article" date="2015" name="Infect. Genet. Evol.">
        <title>Genomic sequences of six botulinum neurotoxin-producing strains representing three clostridial species illustrate the mobility and diversity of botulinum neurotoxin genes.</title>
        <authorList>
            <person name="Smith T.J."/>
            <person name="Hill K.K."/>
            <person name="Xie G."/>
            <person name="Foley B.T."/>
            <person name="Williamson C.H."/>
            <person name="Foster J.T."/>
            <person name="Johnson S.L."/>
            <person name="Chertkov O."/>
            <person name="Teshima H."/>
            <person name="Gibbons H.S."/>
            <person name="Johnsky L.A."/>
            <person name="Karavis M.A."/>
            <person name="Smith L.A."/>
        </authorList>
    </citation>
    <scope>NUCLEOTIDE SEQUENCE [LARGE SCALE GENOMIC DNA]</scope>
    <source>
        <strain evidence="2 3">CDC 2741</strain>
    </source>
</reference>
<gene>
    <name evidence="2" type="ORF">U732_167</name>
</gene>
<keyword evidence="3" id="KW-1185">Reference proteome</keyword>
<dbReference type="InterPro" id="IPR016181">
    <property type="entry name" value="Acyl_CoA_acyltransferase"/>
</dbReference>
<evidence type="ECO:0000313" key="3">
    <source>
        <dbReference type="Proteomes" id="UP000031366"/>
    </source>
</evidence>
<dbReference type="OrthoDB" id="9792240at2"/>
<evidence type="ECO:0000313" key="2">
    <source>
        <dbReference type="EMBL" id="KIE44577.1"/>
    </source>
</evidence>
<name>A0A0C1QU81_9CLOT</name>
<accession>A0A0C1QU81</accession>
<comment type="caution">
    <text evidence="2">The sequence shown here is derived from an EMBL/GenBank/DDBJ whole genome shotgun (WGS) entry which is preliminary data.</text>
</comment>
<feature type="domain" description="N-acetyltransferase" evidence="1">
    <location>
        <begin position="35"/>
        <end position="181"/>
    </location>
</feature>
<protein>
    <submittedName>
        <fullName evidence="2">Acetyltransferase family protein</fullName>
    </submittedName>
</protein>
<dbReference type="PROSITE" id="PS51186">
    <property type="entry name" value="GNAT"/>
    <property type="match status" value="1"/>
</dbReference>
<dbReference type="InterPro" id="IPR000182">
    <property type="entry name" value="GNAT_dom"/>
</dbReference>
<keyword evidence="2" id="KW-0808">Transferase</keyword>
<evidence type="ECO:0000259" key="1">
    <source>
        <dbReference type="PROSITE" id="PS51186"/>
    </source>
</evidence>
<organism evidence="2 3">
    <name type="scientific">Clostridium argentinense CDC 2741</name>
    <dbReference type="NCBI Taxonomy" id="1418104"/>
    <lineage>
        <taxon>Bacteria</taxon>
        <taxon>Bacillati</taxon>
        <taxon>Bacillota</taxon>
        <taxon>Clostridia</taxon>
        <taxon>Eubacteriales</taxon>
        <taxon>Clostridiaceae</taxon>
        <taxon>Clostridium</taxon>
    </lineage>
</organism>
<dbReference type="STRING" id="29341.RSJ17_18325"/>
<proteinExistence type="predicted"/>
<dbReference type="Pfam" id="PF00583">
    <property type="entry name" value="Acetyltransf_1"/>
    <property type="match status" value="1"/>
</dbReference>
<dbReference type="EMBL" id="AYSO01000020">
    <property type="protein sequence ID" value="KIE44577.1"/>
    <property type="molecule type" value="Genomic_DNA"/>
</dbReference>
<dbReference type="SUPFAM" id="SSF55729">
    <property type="entry name" value="Acyl-CoA N-acyltransferases (Nat)"/>
    <property type="match status" value="1"/>
</dbReference>
<dbReference type="GO" id="GO:0016747">
    <property type="term" value="F:acyltransferase activity, transferring groups other than amino-acyl groups"/>
    <property type="evidence" value="ECO:0007669"/>
    <property type="project" value="InterPro"/>
</dbReference>
<dbReference type="Proteomes" id="UP000031366">
    <property type="component" value="Unassembled WGS sequence"/>
</dbReference>